<dbReference type="PROSITE" id="PS00893">
    <property type="entry name" value="NUDIX_BOX"/>
    <property type="match status" value="1"/>
</dbReference>
<dbReference type="PANTHER" id="PTHR43046:SF14">
    <property type="entry name" value="MUTT_NUDIX FAMILY PROTEIN"/>
    <property type="match status" value="1"/>
</dbReference>
<dbReference type="GO" id="GO:0016787">
    <property type="term" value="F:hydrolase activity"/>
    <property type="evidence" value="ECO:0007669"/>
    <property type="project" value="UniProtKB-KW"/>
</dbReference>
<comment type="caution">
    <text evidence="4">The sequence shown here is derived from an EMBL/GenBank/DDBJ whole genome shotgun (WGS) entry which is preliminary data.</text>
</comment>
<dbReference type="Gene3D" id="3.90.79.10">
    <property type="entry name" value="Nucleoside Triphosphate Pyrophosphohydrolase"/>
    <property type="match status" value="1"/>
</dbReference>
<dbReference type="InterPro" id="IPR000086">
    <property type="entry name" value="NUDIX_hydrolase_dom"/>
</dbReference>
<dbReference type="SUPFAM" id="SSF55811">
    <property type="entry name" value="Nudix"/>
    <property type="match status" value="1"/>
</dbReference>
<accession>A0A0F8XKE5</accession>
<dbReference type="InterPro" id="IPR020476">
    <property type="entry name" value="Nudix_hydrolase"/>
</dbReference>
<evidence type="ECO:0000256" key="1">
    <source>
        <dbReference type="ARBA" id="ARBA00001946"/>
    </source>
</evidence>
<dbReference type="EMBL" id="LAZR01058567">
    <property type="protein sequence ID" value="KKK69607.1"/>
    <property type="molecule type" value="Genomic_DNA"/>
</dbReference>
<dbReference type="PANTHER" id="PTHR43046">
    <property type="entry name" value="GDP-MANNOSE MANNOSYL HYDROLASE"/>
    <property type="match status" value="1"/>
</dbReference>
<reference evidence="4" key="1">
    <citation type="journal article" date="2015" name="Nature">
        <title>Complex archaea that bridge the gap between prokaryotes and eukaryotes.</title>
        <authorList>
            <person name="Spang A."/>
            <person name="Saw J.H."/>
            <person name="Jorgensen S.L."/>
            <person name="Zaremba-Niedzwiedzka K."/>
            <person name="Martijn J."/>
            <person name="Lind A.E."/>
            <person name="van Eijk R."/>
            <person name="Schleper C."/>
            <person name="Guy L."/>
            <person name="Ettema T.J."/>
        </authorList>
    </citation>
    <scope>NUCLEOTIDE SEQUENCE</scope>
</reference>
<dbReference type="Pfam" id="PF00293">
    <property type="entry name" value="NUDIX"/>
    <property type="match status" value="1"/>
</dbReference>
<evidence type="ECO:0000313" key="4">
    <source>
        <dbReference type="EMBL" id="KKK69607.1"/>
    </source>
</evidence>
<proteinExistence type="predicted"/>
<protein>
    <recommendedName>
        <fullName evidence="3">Nudix hydrolase domain-containing protein</fullName>
    </recommendedName>
</protein>
<dbReference type="PROSITE" id="PS51462">
    <property type="entry name" value="NUDIX"/>
    <property type="match status" value="1"/>
</dbReference>
<evidence type="ECO:0000259" key="3">
    <source>
        <dbReference type="PROSITE" id="PS51462"/>
    </source>
</evidence>
<gene>
    <name evidence="4" type="ORF">LCGC14_2932350</name>
</gene>
<organism evidence="4">
    <name type="scientific">marine sediment metagenome</name>
    <dbReference type="NCBI Taxonomy" id="412755"/>
    <lineage>
        <taxon>unclassified sequences</taxon>
        <taxon>metagenomes</taxon>
        <taxon>ecological metagenomes</taxon>
    </lineage>
</organism>
<sequence length="150" mass="16590">MEAHRIAAGGIILNNDAILLVRYSTSNGTSFLAGPGGALESGENVEQAIVRETMEETGITVHPQKVLWIEDLQCSRYKMSKTWMLCEVVSGDVTPTDGARAEGITEARWFTKSELDNEVVFPTPPMQYDWSEFASDAWQTQCLPSRVASF</sequence>
<name>A0A0F8XKE5_9ZZZZ</name>
<dbReference type="InterPro" id="IPR015797">
    <property type="entry name" value="NUDIX_hydrolase-like_dom_sf"/>
</dbReference>
<feature type="domain" description="Nudix hydrolase" evidence="3">
    <location>
        <begin position="3"/>
        <end position="133"/>
    </location>
</feature>
<keyword evidence="2" id="KW-0378">Hydrolase</keyword>
<comment type="cofactor">
    <cofactor evidence="1">
        <name>Mg(2+)</name>
        <dbReference type="ChEBI" id="CHEBI:18420"/>
    </cofactor>
</comment>
<dbReference type="PRINTS" id="PR00502">
    <property type="entry name" value="NUDIXFAMILY"/>
</dbReference>
<evidence type="ECO:0000256" key="2">
    <source>
        <dbReference type="ARBA" id="ARBA00022801"/>
    </source>
</evidence>
<dbReference type="AlphaFoldDB" id="A0A0F8XKE5"/>
<dbReference type="InterPro" id="IPR020084">
    <property type="entry name" value="NUDIX_hydrolase_CS"/>
</dbReference>